<dbReference type="STRING" id="1267564.SAMN05192561_11236"/>
<reference evidence="1 2" key="1">
    <citation type="submission" date="2016-10" db="EMBL/GenBank/DDBJ databases">
        <authorList>
            <person name="de Groot N.N."/>
        </authorList>
    </citation>
    <scope>NUCLEOTIDE SEQUENCE [LARGE SCALE GENOMIC DNA]</scope>
    <source>
        <strain evidence="1 2">IBRC-M10418</strain>
    </source>
</reference>
<name>A0A1H6JNJ9_9EURY</name>
<evidence type="ECO:0000313" key="2">
    <source>
        <dbReference type="Proteomes" id="UP000199215"/>
    </source>
</evidence>
<evidence type="ECO:0000313" key="1">
    <source>
        <dbReference type="EMBL" id="SEH60757.1"/>
    </source>
</evidence>
<accession>A0A1H6JNJ9</accession>
<organism evidence="1 2">
    <name type="scientific">Halopenitus malekzadehii</name>
    <dbReference type="NCBI Taxonomy" id="1267564"/>
    <lineage>
        <taxon>Archaea</taxon>
        <taxon>Methanobacteriati</taxon>
        <taxon>Methanobacteriota</taxon>
        <taxon>Stenosarchaea group</taxon>
        <taxon>Halobacteria</taxon>
        <taxon>Halobacteriales</taxon>
        <taxon>Haloferacaceae</taxon>
        <taxon>Halopenitus</taxon>
    </lineage>
</organism>
<proteinExistence type="predicted"/>
<keyword evidence="2" id="KW-1185">Reference proteome</keyword>
<dbReference type="EMBL" id="FNWU01000012">
    <property type="protein sequence ID" value="SEH60757.1"/>
    <property type="molecule type" value="Genomic_DNA"/>
</dbReference>
<dbReference type="AlphaFoldDB" id="A0A1H6JNJ9"/>
<gene>
    <name evidence="1" type="ORF">SAMN05192561_11236</name>
</gene>
<dbReference type="RefSeq" id="WP_092817605.1">
    <property type="nucleotide sequence ID" value="NZ_FNWU01000012.1"/>
</dbReference>
<dbReference type="Proteomes" id="UP000199215">
    <property type="component" value="Unassembled WGS sequence"/>
</dbReference>
<sequence>MSTDTSDLPADDRVSLTNTIYDAIEQHADDRGHAPLGDVVDTVRDETRFVAEDIHDRLERLEKHGEIYPVNHKIAITERGDR</sequence>
<protein>
    <submittedName>
        <fullName evidence="1">Uncharacterized protein</fullName>
    </submittedName>
</protein>